<dbReference type="KEGG" id="abac:LuPra_05784"/>
<dbReference type="Pfam" id="PF07995">
    <property type="entry name" value="GSDH"/>
    <property type="match status" value="1"/>
</dbReference>
<sequence length="421" mass="44456">MRLQSRILVACAGIIAASVTLRGAQAPPQKPGLTPPPPAPSDLRVRVDRVGVMPTHINPTSPVVAGDQLLLVDQAGTLSRWDGHAATTLLTPKSLPPGVRLLGGESLINVAADRAGTHVYAVFVSSLVPKGVKRLMSPRDPDGWYVLVQYQFDGQTLTSPRPIVALQMRSEGHTGGGLVVADDDLVLFAVGDNGDSYEDGRGHGQDAQTHLAKIMRITPSDGAVSVAALGVRAAQRLAIGTWAGERWLTFVDPGGWISEEVNGARLTDFSSSASLDFGWGRHPVDGKAREGTYDIDRLGNSAAQLPDDEPGFVQPIAQVGRATGERIAVSGPVPGGPSFSRITLLFGDLVSGRVFATTGPMTARRQAVLEVGVVDAEGKDTTLKALAGNARPDPRFFTFPDGTAGVLLEKTGEFFRVTELR</sequence>
<proteinExistence type="predicted"/>
<organism evidence="2 3">
    <name type="scientific">Luteitalea pratensis</name>
    <dbReference type="NCBI Taxonomy" id="1855912"/>
    <lineage>
        <taxon>Bacteria</taxon>
        <taxon>Pseudomonadati</taxon>
        <taxon>Acidobacteriota</taxon>
        <taxon>Vicinamibacteria</taxon>
        <taxon>Vicinamibacterales</taxon>
        <taxon>Vicinamibacteraceae</taxon>
        <taxon>Luteitalea</taxon>
    </lineage>
</organism>
<reference evidence="3" key="2">
    <citation type="submission" date="2016-04" db="EMBL/GenBank/DDBJ databases">
        <title>First Complete Genome Sequence of a Subdivision 6 Acidobacterium.</title>
        <authorList>
            <person name="Huang S."/>
            <person name="Vieira S."/>
            <person name="Bunk B."/>
            <person name="Riedel T."/>
            <person name="Sproeer C."/>
            <person name="Overmann J."/>
        </authorList>
    </citation>
    <scope>NUCLEOTIDE SEQUENCE [LARGE SCALE GENOMIC DNA]</scope>
    <source>
        <strain evidence="3">DSM 100886 HEG_-6_39</strain>
    </source>
</reference>
<keyword evidence="3" id="KW-1185">Reference proteome</keyword>
<dbReference type="EMBL" id="CP015136">
    <property type="protein sequence ID" value="AMY12508.1"/>
    <property type="molecule type" value="Genomic_DNA"/>
</dbReference>
<dbReference type="InterPro" id="IPR012938">
    <property type="entry name" value="Glc/Sorbosone_DH"/>
</dbReference>
<dbReference type="Proteomes" id="UP000076079">
    <property type="component" value="Chromosome"/>
</dbReference>
<dbReference type="RefSeq" id="WP_110173960.1">
    <property type="nucleotide sequence ID" value="NZ_CP015136.1"/>
</dbReference>
<evidence type="ECO:0000313" key="2">
    <source>
        <dbReference type="EMBL" id="AMY12508.1"/>
    </source>
</evidence>
<gene>
    <name evidence="2" type="ORF">LuPra_05784</name>
</gene>
<reference evidence="2 3" key="1">
    <citation type="journal article" date="2016" name="Genome Announc.">
        <title>First Complete Genome Sequence of a Subdivision 6 Acidobacterium Strain.</title>
        <authorList>
            <person name="Huang S."/>
            <person name="Vieira S."/>
            <person name="Bunk B."/>
            <person name="Riedel T."/>
            <person name="Sproer C."/>
            <person name="Overmann J."/>
        </authorList>
    </citation>
    <scope>NUCLEOTIDE SEQUENCE [LARGE SCALE GENOMIC DNA]</scope>
    <source>
        <strain evidence="3">DSM 100886 HEG_-6_39</strain>
    </source>
</reference>
<dbReference type="InterPro" id="IPR011042">
    <property type="entry name" value="6-blade_b-propeller_TolB-like"/>
</dbReference>
<dbReference type="Gene3D" id="2.120.10.30">
    <property type="entry name" value="TolB, C-terminal domain"/>
    <property type="match status" value="1"/>
</dbReference>
<accession>A0A143PWC6</accession>
<evidence type="ECO:0000259" key="1">
    <source>
        <dbReference type="Pfam" id="PF07995"/>
    </source>
</evidence>
<protein>
    <recommendedName>
        <fullName evidence="1">Glucose/Sorbosone dehydrogenase domain-containing protein</fullName>
    </recommendedName>
</protein>
<dbReference type="OrthoDB" id="9770043at2"/>
<feature type="domain" description="Glucose/Sorbosone dehydrogenase" evidence="1">
    <location>
        <begin position="68"/>
        <end position="224"/>
    </location>
</feature>
<dbReference type="STRING" id="1855912.LuPra_05784"/>
<name>A0A143PWC6_LUTPR</name>
<dbReference type="AlphaFoldDB" id="A0A143PWC6"/>
<evidence type="ECO:0000313" key="3">
    <source>
        <dbReference type="Proteomes" id="UP000076079"/>
    </source>
</evidence>